<sequence>MRLRPVGVAAITLAAAITASLFAAAPANAESTTTTQTLVSSSCVAQLKDNLAADHQHPSLEQLKAACAGEVTSTVSQMHLVTGAGARALAKARHLSAAETANLVARAENGWVAYQDWREGYKSWLVKEFHEGRTYYDGSKAWVTSYEGYTGRHICHSGGSSDLFVNVVTRECTQPEPVSIADNSYQFEVSATILGVPVDYVVGLHAKVDGYGNIDYTTNS</sequence>
<evidence type="ECO:0000313" key="3">
    <source>
        <dbReference type="Proteomes" id="UP000016743"/>
    </source>
</evidence>
<feature type="chain" id="PRO_5039483967" description="Secreted protein" evidence="1">
    <location>
        <begin position="30"/>
        <end position="220"/>
    </location>
</feature>
<dbReference type="EMBL" id="CP006734">
    <property type="protein sequence ID" value="AGW40522.1"/>
    <property type="molecule type" value="Genomic_DNA"/>
</dbReference>
<dbReference type="PATRIC" id="fig|1389489.3.peg.281"/>
<dbReference type="AlphaFoldDB" id="U3P6H9"/>
<evidence type="ECO:0000313" key="2">
    <source>
        <dbReference type="EMBL" id="AGW40522.1"/>
    </source>
</evidence>
<dbReference type="HOGENOM" id="CLU_1254648_0_0_11"/>
<evidence type="ECO:0008006" key="4">
    <source>
        <dbReference type="Google" id="ProtNLM"/>
    </source>
</evidence>
<proteinExistence type="predicted"/>
<gene>
    <name evidence="2" type="ORF">O159_02990</name>
</gene>
<organism evidence="2 3">
    <name type="scientific">Leifsonia xyli subsp. cynodontis DSM 46306</name>
    <dbReference type="NCBI Taxonomy" id="1389489"/>
    <lineage>
        <taxon>Bacteria</taxon>
        <taxon>Bacillati</taxon>
        <taxon>Actinomycetota</taxon>
        <taxon>Actinomycetes</taxon>
        <taxon>Micrococcales</taxon>
        <taxon>Microbacteriaceae</taxon>
        <taxon>Leifsonia</taxon>
    </lineage>
</organism>
<reference evidence="2 3" key="1">
    <citation type="journal article" date="2013" name="Genome Announc.">
        <title>Complete Genome Sequence of Leifsonia xyli subsp. cynodontis Strain DSM46306, a Gram-Positive Bacterial Pathogen of Grasses.</title>
        <authorList>
            <person name="Monteiro-Vitorello C.B."/>
            <person name="Zerillo M.M."/>
            <person name="Van Sluys M.A."/>
            <person name="Camargo L.E."/>
            <person name="Kitajima J.P."/>
        </authorList>
    </citation>
    <scope>NUCLEOTIDE SEQUENCE [LARGE SCALE GENOMIC DNA]</scope>
    <source>
        <strain evidence="2 3">DSM 46306</strain>
    </source>
</reference>
<name>U3P6H9_LEIXC</name>
<dbReference type="Proteomes" id="UP000016743">
    <property type="component" value="Chromosome"/>
</dbReference>
<protein>
    <recommendedName>
        <fullName evidence="4">Secreted protein</fullName>
    </recommendedName>
</protein>
<evidence type="ECO:0000256" key="1">
    <source>
        <dbReference type="SAM" id="SignalP"/>
    </source>
</evidence>
<dbReference type="KEGG" id="lxy:O159_02990"/>
<accession>U3P6H9</accession>
<dbReference type="STRING" id="1389489.O159_02990"/>
<dbReference type="RefSeq" id="WP_021753966.1">
    <property type="nucleotide sequence ID" value="NC_022438.1"/>
</dbReference>
<keyword evidence="1" id="KW-0732">Signal</keyword>
<feature type="signal peptide" evidence="1">
    <location>
        <begin position="1"/>
        <end position="29"/>
    </location>
</feature>
<keyword evidence="3" id="KW-1185">Reference proteome</keyword>